<evidence type="ECO:0000313" key="3">
    <source>
        <dbReference type="Proteomes" id="UP000499080"/>
    </source>
</evidence>
<keyword evidence="3" id="KW-1185">Reference proteome</keyword>
<feature type="region of interest" description="Disordered" evidence="1">
    <location>
        <begin position="52"/>
        <end position="79"/>
    </location>
</feature>
<dbReference type="AlphaFoldDB" id="A0A4Y2UJC3"/>
<protein>
    <submittedName>
        <fullName evidence="2">Uncharacterized protein</fullName>
    </submittedName>
</protein>
<sequence>MRYKRCLAIDFHCTFYHFLIPQSSAHCITRKQHTKNYDEHCQKLFLNELNKNDSSSDCSREERDTCSFNGSRKLPPFAHSTVLSPLDYKETT</sequence>
<proteinExistence type="predicted"/>
<reference evidence="2 3" key="1">
    <citation type="journal article" date="2019" name="Sci. Rep.">
        <title>Orb-weaving spider Araneus ventricosus genome elucidates the spidroin gene catalogue.</title>
        <authorList>
            <person name="Kono N."/>
            <person name="Nakamura H."/>
            <person name="Ohtoshi R."/>
            <person name="Moran D.A.P."/>
            <person name="Shinohara A."/>
            <person name="Yoshida Y."/>
            <person name="Fujiwara M."/>
            <person name="Mori M."/>
            <person name="Tomita M."/>
            <person name="Arakawa K."/>
        </authorList>
    </citation>
    <scope>NUCLEOTIDE SEQUENCE [LARGE SCALE GENOMIC DNA]</scope>
</reference>
<gene>
    <name evidence="2" type="ORF">AVEN_204312_1</name>
</gene>
<dbReference type="Proteomes" id="UP000499080">
    <property type="component" value="Unassembled WGS sequence"/>
</dbReference>
<accession>A0A4Y2UJC3</accession>
<evidence type="ECO:0000256" key="1">
    <source>
        <dbReference type="SAM" id="MobiDB-lite"/>
    </source>
</evidence>
<evidence type="ECO:0000313" key="2">
    <source>
        <dbReference type="EMBL" id="GBO12723.1"/>
    </source>
</evidence>
<name>A0A4Y2UJC3_ARAVE</name>
<organism evidence="2 3">
    <name type="scientific">Araneus ventricosus</name>
    <name type="common">Orbweaver spider</name>
    <name type="synonym">Epeira ventricosa</name>
    <dbReference type="NCBI Taxonomy" id="182803"/>
    <lineage>
        <taxon>Eukaryota</taxon>
        <taxon>Metazoa</taxon>
        <taxon>Ecdysozoa</taxon>
        <taxon>Arthropoda</taxon>
        <taxon>Chelicerata</taxon>
        <taxon>Arachnida</taxon>
        <taxon>Araneae</taxon>
        <taxon>Araneomorphae</taxon>
        <taxon>Entelegynae</taxon>
        <taxon>Araneoidea</taxon>
        <taxon>Araneidae</taxon>
        <taxon>Araneus</taxon>
    </lineage>
</organism>
<dbReference type="EMBL" id="BGPR01037181">
    <property type="protein sequence ID" value="GBO12723.1"/>
    <property type="molecule type" value="Genomic_DNA"/>
</dbReference>
<comment type="caution">
    <text evidence="2">The sequence shown here is derived from an EMBL/GenBank/DDBJ whole genome shotgun (WGS) entry which is preliminary data.</text>
</comment>